<evidence type="ECO:0000256" key="7">
    <source>
        <dbReference type="ARBA" id="ARBA00023273"/>
    </source>
</evidence>
<comment type="caution">
    <text evidence="14">The sequence shown here is derived from an EMBL/GenBank/DDBJ whole genome shotgun (WGS) entry which is preliminary data.</text>
</comment>
<evidence type="ECO:0000256" key="12">
    <source>
        <dbReference type="ARBA" id="ARBA00045865"/>
    </source>
</evidence>
<sequence>MGAKKKNKANKLSRMSEEEKMRYLQHRAAIEEENKRRKEQLISTFLKNKLKREQIFSRLNVAKINQQWRQILRQIKCVELKQELEDLRKWFDYTLTKKNRMIETVLTDLNNAENQYSKMHWSHMETFDKMIKLHSQRVDHYYVQYKEKRRDRYRVAIADINEIRNSYRKDVEQLHAALYRTEESFTQQIALITTQHVSKMDELRNNMLTDLEGIKNSSESYIETLWQEFEKTLKQYWEQTEDRYRQYVIMRNTDYENCRQIFDNNQQINATIDVINNLKDQLTKSQVTGSQLISDEKINKENSRKLFYKLKREVVSEMETDKQHLKFMNFTAGKATDELNAILREGEQILKLFGLCTNLETENEQLFIDRFEALNLSKEEENEVKEHTKKYTEPMAEKVSEVLLLNEFWKRHNRALLEKEALVLHHQFLLKELNYLKGILRNYFSEQMVKQPESKVSYANGVKFLQRRPATSIPLTRKTKLSALSATGVTQTSSATKLMHVDLRKSAGTGKY</sequence>
<evidence type="ECO:0000256" key="8">
    <source>
        <dbReference type="ARBA" id="ARBA00037841"/>
    </source>
</evidence>
<accession>A0ABR1AS84</accession>
<evidence type="ECO:0000256" key="11">
    <source>
        <dbReference type="ARBA" id="ARBA00041517"/>
    </source>
</evidence>
<gene>
    <name evidence="14" type="ORF">RUM44_009277</name>
</gene>
<comment type="subcellular location">
    <subcellularLocation>
        <location evidence="1">Cytoplasm</location>
        <location evidence="1">Cytoskeleton</location>
        <location evidence="1">Flagellum axoneme</location>
    </subcellularLocation>
    <subcellularLocation>
        <location evidence="8">Cytoplasm</location>
        <location evidence="8">Cytoskeleton</location>
        <location evidence="8">Flagellum basal body</location>
    </subcellularLocation>
</comment>
<feature type="domain" description="Dynein regulatory complex protein 1/2 N-terminal" evidence="13">
    <location>
        <begin position="26"/>
        <end position="126"/>
    </location>
</feature>
<keyword evidence="7" id="KW-0966">Cell projection</keyword>
<keyword evidence="4" id="KW-0175">Coiled coil</keyword>
<evidence type="ECO:0000256" key="4">
    <source>
        <dbReference type="ARBA" id="ARBA00023054"/>
    </source>
</evidence>
<comment type="similarity">
    <text evidence="9">Belongs to the DRC2 family.</text>
</comment>
<dbReference type="Proteomes" id="UP001359485">
    <property type="component" value="Unassembled WGS sequence"/>
</dbReference>
<keyword evidence="15" id="KW-1185">Reference proteome</keyword>
<evidence type="ECO:0000256" key="6">
    <source>
        <dbReference type="ARBA" id="ARBA00023212"/>
    </source>
</evidence>
<evidence type="ECO:0000256" key="1">
    <source>
        <dbReference type="ARBA" id="ARBA00004611"/>
    </source>
</evidence>
<protein>
    <recommendedName>
        <fullName evidence="10">Dynein regulatory complex subunit 2</fullName>
    </recommendedName>
    <alternativeName>
        <fullName evidence="11">Coiled-coil domain-containing protein 65</fullName>
    </alternativeName>
</protein>
<dbReference type="PANTHER" id="PTHR21625">
    <property type="entry name" value="NYD-SP28 PROTEIN"/>
    <property type="match status" value="1"/>
</dbReference>
<evidence type="ECO:0000256" key="5">
    <source>
        <dbReference type="ARBA" id="ARBA00023069"/>
    </source>
</evidence>
<keyword evidence="5" id="KW-0969">Cilium</keyword>
<name>A0ABR1AS84_POLSC</name>
<dbReference type="InterPro" id="IPR039505">
    <property type="entry name" value="DRC1/2_N"/>
</dbReference>
<keyword evidence="2" id="KW-0963">Cytoplasm</keyword>
<evidence type="ECO:0000256" key="3">
    <source>
        <dbReference type="ARBA" id="ARBA00022846"/>
    </source>
</evidence>
<organism evidence="14 15">
    <name type="scientific">Polyplax serrata</name>
    <name type="common">Common mouse louse</name>
    <dbReference type="NCBI Taxonomy" id="468196"/>
    <lineage>
        <taxon>Eukaryota</taxon>
        <taxon>Metazoa</taxon>
        <taxon>Ecdysozoa</taxon>
        <taxon>Arthropoda</taxon>
        <taxon>Hexapoda</taxon>
        <taxon>Insecta</taxon>
        <taxon>Pterygota</taxon>
        <taxon>Neoptera</taxon>
        <taxon>Paraneoptera</taxon>
        <taxon>Psocodea</taxon>
        <taxon>Troctomorpha</taxon>
        <taxon>Phthiraptera</taxon>
        <taxon>Anoplura</taxon>
        <taxon>Polyplacidae</taxon>
        <taxon>Polyplax</taxon>
    </lineage>
</organism>
<proteinExistence type="inferred from homology"/>
<keyword evidence="6" id="KW-0206">Cytoskeleton</keyword>
<keyword evidence="3" id="KW-0282">Flagellum</keyword>
<dbReference type="EMBL" id="JAWJWF010000045">
    <property type="protein sequence ID" value="KAK6626800.1"/>
    <property type="molecule type" value="Genomic_DNA"/>
</dbReference>
<dbReference type="InterPro" id="IPR039750">
    <property type="entry name" value="DRC1/DRC2"/>
</dbReference>
<evidence type="ECO:0000256" key="2">
    <source>
        <dbReference type="ARBA" id="ARBA00022490"/>
    </source>
</evidence>
<dbReference type="PANTHER" id="PTHR21625:SF0">
    <property type="entry name" value="DYNEIN REGULATORY COMPLEX SUBUNIT 2"/>
    <property type="match status" value="1"/>
</dbReference>
<reference evidence="14 15" key="1">
    <citation type="submission" date="2023-09" db="EMBL/GenBank/DDBJ databases">
        <title>Genomes of two closely related lineages of the louse Polyplax serrata with different host specificities.</title>
        <authorList>
            <person name="Martinu J."/>
            <person name="Tarabai H."/>
            <person name="Stefka J."/>
            <person name="Hypsa V."/>
        </authorList>
    </citation>
    <scope>NUCLEOTIDE SEQUENCE [LARGE SCALE GENOMIC DNA]</scope>
    <source>
        <strain evidence="14">98ZLc_SE</strain>
    </source>
</reference>
<evidence type="ECO:0000256" key="10">
    <source>
        <dbReference type="ARBA" id="ARBA00040899"/>
    </source>
</evidence>
<evidence type="ECO:0000256" key="9">
    <source>
        <dbReference type="ARBA" id="ARBA00038424"/>
    </source>
</evidence>
<evidence type="ECO:0000259" key="13">
    <source>
        <dbReference type="Pfam" id="PF14772"/>
    </source>
</evidence>
<comment type="function">
    <text evidence="12">Component of the nexin-dynein regulatory complex (N-DRC), a key regulator of ciliary/flagellar motility which maintains the alignment and integrity of the distal axoneme and regulates microtubule sliding in motile axonemes. Plays a critical role in the assembly of N-DRC and also stabilizes the assembly of multiple inner dynein arms and radial spokes. Coassembles with DRC1 to form a central scaffold needed for assembly of the N-DRC and its attachment to the outer doublet microtubules.</text>
</comment>
<evidence type="ECO:0000313" key="14">
    <source>
        <dbReference type="EMBL" id="KAK6626800.1"/>
    </source>
</evidence>
<evidence type="ECO:0000313" key="15">
    <source>
        <dbReference type="Proteomes" id="UP001359485"/>
    </source>
</evidence>
<dbReference type="Pfam" id="PF14772">
    <property type="entry name" value="NYD-SP28"/>
    <property type="match status" value="1"/>
</dbReference>